<dbReference type="GO" id="GO:0098552">
    <property type="term" value="C:side of membrane"/>
    <property type="evidence" value="ECO:0007669"/>
    <property type="project" value="UniProtKB-KW"/>
</dbReference>
<proteinExistence type="predicted"/>
<accession>A0A1Y1KRV1</accession>
<evidence type="ECO:0000256" key="5">
    <source>
        <dbReference type="ARBA" id="ARBA00022989"/>
    </source>
</evidence>
<evidence type="ECO:0000313" key="9">
    <source>
        <dbReference type="EMBL" id="JAV64132.1"/>
    </source>
</evidence>
<evidence type="ECO:0000256" key="7">
    <source>
        <dbReference type="ARBA" id="ARBA00023288"/>
    </source>
</evidence>
<dbReference type="InterPro" id="IPR050975">
    <property type="entry name" value="Sleep_regulator"/>
</dbReference>
<keyword evidence="2" id="KW-0325">Glycoprotein</keyword>
<sequence>MSYKTCLFVALLVSYIKNGESLYCYTCASPDNLVCGSDFSTSKVAALHCKTDENLCLKASTTVLGVTVVTRTCGVQESCQLFDKCNTCSSDKCNSSSNVQFQFMLLPLAGLIFVKSYF</sequence>
<keyword evidence="3" id="KW-0812">Transmembrane</keyword>
<dbReference type="AlphaFoldDB" id="A0A1Y1KRV1"/>
<keyword evidence="2" id="KW-0336">GPI-anchor</keyword>
<feature type="signal peptide" evidence="8">
    <location>
        <begin position="1"/>
        <end position="21"/>
    </location>
</feature>
<evidence type="ECO:0000256" key="6">
    <source>
        <dbReference type="ARBA" id="ARBA00023136"/>
    </source>
</evidence>
<evidence type="ECO:0000256" key="1">
    <source>
        <dbReference type="ARBA" id="ARBA00004589"/>
    </source>
</evidence>
<feature type="chain" id="PRO_5012733920" description="Protein sleepless" evidence="8">
    <location>
        <begin position="22"/>
        <end position="118"/>
    </location>
</feature>
<dbReference type="PANTHER" id="PTHR33562">
    <property type="entry name" value="ATILLA, ISOFORM B-RELATED-RELATED"/>
    <property type="match status" value="1"/>
</dbReference>
<keyword evidence="4 8" id="KW-0732">Signal</keyword>
<keyword evidence="6" id="KW-0472">Membrane</keyword>
<dbReference type="EMBL" id="GEZM01075339">
    <property type="protein sequence ID" value="JAV64132.1"/>
    <property type="molecule type" value="Transcribed_RNA"/>
</dbReference>
<evidence type="ECO:0008006" key="10">
    <source>
        <dbReference type="Google" id="ProtNLM"/>
    </source>
</evidence>
<comment type="subcellular location">
    <subcellularLocation>
        <location evidence="1">Membrane</location>
        <topology evidence="1">Lipid-anchor</topology>
        <topology evidence="1">GPI-anchor</topology>
    </subcellularLocation>
</comment>
<keyword evidence="7" id="KW-0449">Lipoprotein</keyword>
<dbReference type="InterPro" id="IPR045860">
    <property type="entry name" value="Snake_toxin-like_sf"/>
</dbReference>
<evidence type="ECO:0000256" key="4">
    <source>
        <dbReference type="ARBA" id="ARBA00022729"/>
    </source>
</evidence>
<reference evidence="9" key="1">
    <citation type="journal article" date="2016" name="Sci. Rep.">
        <title>Molecular characterization of firefly nuptial gifts: a multi-omics approach sheds light on postcopulatory sexual selection.</title>
        <authorList>
            <person name="Al-Wathiqui N."/>
            <person name="Fallon T.R."/>
            <person name="South A."/>
            <person name="Weng J.K."/>
            <person name="Lewis S.M."/>
        </authorList>
    </citation>
    <scope>NUCLEOTIDE SEQUENCE</scope>
</reference>
<evidence type="ECO:0000256" key="3">
    <source>
        <dbReference type="ARBA" id="ARBA00022692"/>
    </source>
</evidence>
<evidence type="ECO:0000256" key="8">
    <source>
        <dbReference type="SAM" id="SignalP"/>
    </source>
</evidence>
<dbReference type="SUPFAM" id="SSF57302">
    <property type="entry name" value="Snake toxin-like"/>
    <property type="match status" value="1"/>
</dbReference>
<organism evidence="9">
    <name type="scientific">Photinus pyralis</name>
    <name type="common">Common eastern firefly</name>
    <name type="synonym">Lampyris pyralis</name>
    <dbReference type="NCBI Taxonomy" id="7054"/>
    <lineage>
        <taxon>Eukaryota</taxon>
        <taxon>Metazoa</taxon>
        <taxon>Ecdysozoa</taxon>
        <taxon>Arthropoda</taxon>
        <taxon>Hexapoda</taxon>
        <taxon>Insecta</taxon>
        <taxon>Pterygota</taxon>
        <taxon>Neoptera</taxon>
        <taxon>Endopterygota</taxon>
        <taxon>Coleoptera</taxon>
        <taxon>Polyphaga</taxon>
        <taxon>Elateriformia</taxon>
        <taxon>Elateroidea</taxon>
        <taxon>Lampyridae</taxon>
        <taxon>Lampyrinae</taxon>
        <taxon>Photinus</taxon>
    </lineage>
</organism>
<protein>
    <recommendedName>
        <fullName evidence="10">Protein sleepless</fullName>
    </recommendedName>
</protein>
<name>A0A1Y1KRV1_PHOPY</name>
<evidence type="ECO:0000256" key="2">
    <source>
        <dbReference type="ARBA" id="ARBA00022622"/>
    </source>
</evidence>
<keyword evidence="5" id="KW-1133">Transmembrane helix</keyword>